<reference evidence="3" key="1">
    <citation type="submission" date="2020-01" db="EMBL/GenBank/DDBJ databases">
        <title>Whole-genome analyses of novel actinobacteria.</title>
        <authorList>
            <person name="Sahin N."/>
        </authorList>
    </citation>
    <scope>NUCLEOTIDE SEQUENCE</scope>
    <source>
        <strain evidence="3">YC537</strain>
    </source>
</reference>
<comment type="caution">
    <text evidence="3">The sequence shown here is derived from an EMBL/GenBank/DDBJ whole genome shotgun (WGS) entry which is preliminary data.</text>
</comment>
<dbReference type="AlphaFoldDB" id="A0A964UT87"/>
<dbReference type="InterPro" id="IPR000073">
    <property type="entry name" value="AB_hydrolase_1"/>
</dbReference>
<accession>A0A964UT87</accession>
<name>A0A964UT87_9ACTN</name>
<dbReference type="Gene3D" id="3.40.50.1820">
    <property type="entry name" value="alpha/beta hydrolase"/>
    <property type="match status" value="1"/>
</dbReference>
<keyword evidence="4" id="KW-1185">Reference proteome</keyword>
<sequence>MGDDTTPRTADAAFRTAYDEVLRQWPVEVHGTDVPTTHGSTRVQICGRADATPLVLLPGGGATSVSWFANGGALAAGQRIYAPDLMGDFGRSVPGGAPLRGADDLTAWLDSLLDALGLEGARFCGHSYGAWIALKYALHAPHRVRRLALLDPTNCFGSMRPGYLAHALPSLLRPTAARVRAFHRWETGRDPEHPAWQAFLDSSATARRTKVVAMRRPEARDLRALDPPTLVLLAENSRAHDVRRVAAEARRLLPDARVDILPGASHHSLPTEQPAALNRELTEFLGRGD</sequence>
<dbReference type="PANTHER" id="PTHR43798">
    <property type="entry name" value="MONOACYLGLYCEROL LIPASE"/>
    <property type="match status" value="1"/>
</dbReference>
<dbReference type="OrthoDB" id="5513277at2"/>
<dbReference type="InterPro" id="IPR029058">
    <property type="entry name" value="AB_hydrolase_fold"/>
</dbReference>
<gene>
    <name evidence="3" type="ORF">GUY60_14155</name>
</gene>
<protein>
    <submittedName>
        <fullName evidence="3">Alpha/beta fold hydrolase</fullName>
    </submittedName>
</protein>
<dbReference type="RefSeq" id="WP_161697579.1">
    <property type="nucleotide sequence ID" value="NZ_JAAAHS010000088.1"/>
</dbReference>
<dbReference type="Proteomes" id="UP000598297">
    <property type="component" value="Unassembled WGS sequence"/>
</dbReference>
<dbReference type="SUPFAM" id="SSF53474">
    <property type="entry name" value="alpha/beta-Hydrolases"/>
    <property type="match status" value="1"/>
</dbReference>
<dbReference type="PRINTS" id="PR00111">
    <property type="entry name" value="ABHYDROLASE"/>
</dbReference>
<evidence type="ECO:0000313" key="3">
    <source>
        <dbReference type="EMBL" id="NBE52547.1"/>
    </source>
</evidence>
<dbReference type="Pfam" id="PF12697">
    <property type="entry name" value="Abhydrolase_6"/>
    <property type="match status" value="1"/>
</dbReference>
<dbReference type="PANTHER" id="PTHR43798:SF31">
    <property type="entry name" value="AB HYDROLASE SUPERFAMILY PROTEIN YCLE"/>
    <property type="match status" value="1"/>
</dbReference>
<proteinExistence type="predicted"/>
<evidence type="ECO:0000313" key="4">
    <source>
        <dbReference type="Proteomes" id="UP000598297"/>
    </source>
</evidence>
<evidence type="ECO:0000256" key="1">
    <source>
        <dbReference type="ARBA" id="ARBA00022801"/>
    </source>
</evidence>
<dbReference type="EMBL" id="JAAAHS010000088">
    <property type="protein sequence ID" value="NBE52547.1"/>
    <property type="molecule type" value="Genomic_DNA"/>
</dbReference>
<keyword evidence="1 3" id="KW-0378">Hydrolase</keyword>
<feature type="domain" description="AB hydrolase-1" evidence="2">
    <location>
        <begin position="54"/>
        <end position="279"/>
    </location>
</feature>
<organism evidence="3 4">
    <name type="scientific">Streptomyces boluensis</name>
    <dbReference type="NCBI Taxonomy" id="1775135"/>
    <lineage>
        <taxon>Bacteria</taxon>
        <taxon>Bacillati</taxon>
        <taxon>Actinomycetota</taxon>
        <taxon>Actinomycetes</taxon>
        <taxon>Kitasatosporales</taxon>
        <taxon>Streptomycetaceae</taxon>
        <taxon>Streptomyces</taxon>
    </lineage>
</organism>
<dbReference type="GO" id="GO:0016020">
    <property type="term" value="C:membrane"/>
    <property type="evidence" value="ECO:0007669"/>
    <property type="project" value="TreeGrafter"/>
</dbReference>
<dbReference type="GO" id="GO:0016787">
    <property type="term" value="F:hydrolase activity"/>
    <property type="evidence" value="ECO:0007669"/>
    <property type="project" value="UniProtKB-KW"/>
</dbReference>
<dbReference type="InterPro" id="IPR050266">
    <property type="entry name" value="AB_hydrolase_sf"/>
</dbReference>
<evidence type="ECO:0000259" key="2">
    <source>
        <dbReference type="Pfam" id="PF12697"/>
    </source>
</evidence>